<evidence type="ECO:0000259" key="1">
    <source>
        <dbReference type="Pfam" id="PF13391"/>
    </source>
</evidence>
<keyword evidence="3" id="KW-0540">Nuclease</keyword>
<keyword evidence="3" id="KW-0378">Hydrolase</keyword>
<dbReference type="Pfam" id="PF13391">
    <property type="entry name" value="HNH_2"/>
    <property type="match status" value="1"/>
</dbReference>
<dbReference type="GO" id="GO:0004519">
    <property type="term" value="F:endonuclease activity"/>
    <property type="evidence" value="ECO:0007669"/>
    <property type="project" value="UniProtKB-KW"/>
</dbReference>
<dbReference type="InterPro" id="IPR003615">
    <property type="entry name" value="HNH_nuc"/>
</dbReference>
<dbReference type="EMBL" id="CP129113">
    <property type="protein sequence ID" value="WLV25871.1"/>
    <property type="molecule type" value="Genomic_DNA"/>
</dbReference>
<dbReference type="GO" id="GO:0016787">
    <property type="term" value="F:hydrolase activity"/>
    <property type="evidence" value="ECO:0007669"/>
    <property type="project" value="UniProtKB-KW"/>
</dbReference>
<dbReference type="Pfam" id="PF26345">
    <property type="entry name" value="ScoMcrA_N"/>
    <property type="match status" value="1"/>
</dbReference>
<evidence type="ECO:0000259" key="2">
    <source>
        <dbReference type="Pfam" id="PF26345"/>
    </source>
</evidence>
<name>A0ABY9KYP1_9BACI</name>
<gene>
    <name evidence="3" type="ORF">QR721_06625</name>
</gene>
<dbReference type="Proteomes" id="UP001180087">
    <property type="component" value="Chromosome"/>
</dbReference>
<evidence type="ECO:0000313" key="4">
    <source>
        <dbReference type="Proteomes" id="UP001180087"/>
    </source>
</evidence>
<proteinExistence type="predicted"/>
<keyword evidence="3" id="KW-0255">Endonuclease</keyword>
<protein>
    <submittedName>
        <fullName evidence="3">HNH endonuclease signature motif containing protein</fullName>
        <ecNumber evidence="3">3.1.-.-</ecNumber>
    </submittedName>
</protein>
<evidence type="ECO:0000313" key="3">
    <source>
        <dbReference type="EMBL" id="WLV25871.1"/>
    </source>
</evidence>
<dbReference type="EC" id="3.1.-.-" evidence="3"/>
<dbReference type="RefSeq" id="WP_348029661.1">
    <property type="nucleotide sequence ID" value="NZ_CP129113.1"/>
</dbReference>
<keyword evidence="4" id="KW-1185">Reference proteome</keyword>
<feature type="domain" description="HNH nuclease" evidence="1">
    <location>
        <begin position="420"/>
        <end position="472"/>
    </location>
</feature>
<sequence>MTIPKNIKREHIIQAMQKIEGEEVPERRKSTRFNLCYEGKYYPPKYVISIANIFANGEEYPPTNFSGGDETNRFLNNIGFIIVENNSNEIEDEKGEIDFKLEVPAIRLLPMSEDDPEFTAKTIADLQEWFVNELPFRKYNFKKGMKADSGTLVLFQYKKHVIASAILEEKILYENEGKFEGGYRGAYYFNPSSIAIFTPINSEEIKNIWAHFKGFNQSLQKLNVKQCELFYRLLLSKNIRYVLDEGTEDKRILIRVPPLEPVSRSREYDLYYDAIKDIVVYESLFNSKTHRWLDEHVIGLNSDESRGYQAMGILHYIGLKDKHKGIFDNLSINEAIKLLEHQVTDFSLVIQSLQRYEQKENRELDIEDRSSTDVYIEVESIVKAAPEQIEITETEKERVIKSRIGQSTFKKSLINIEKKCSLCSVTDERFLIASHIKPWSQSNNRERLDANNGLLLCPNHDTLFDKGYISFDEDGVILVSSSLDKRTKIFLNINENIKIKMNNNQQDYMKWHRDNLYSEFKQLSTKGERYGS</sequence>
<feature type="domain" description="ScoMcrA-like N-terminal head" evidence="2">
    <location>
        <begin position="28"/>
        <end position="83"/>
    </location>
</feature>
<dbReference type="InterPro" id="IPR058807">
    <property type="entry name" value="ScoMcrA_N"/>
</dbReference>
<organism evidence="3 4">
    <name type="scientific">Aciduricibacillus chroicocephali</name>
    <dbReference type="NCBI Taxonomy" id="3054939"/>
    <lineage>
        <taxon>Bacteria</taxon>
        <taxon>Bacillati</taxon>
        <taxon>Bacillota</taxon>
        <taxon>Bacilli</taxon>
        <taxon>Bacillales</taxon>
        <taxon>Bacillaceae</taxon>
        <taxon>Aciduricibacillus</taxon>
    </lineage>
</organism>
<reference evidence="3" key="1">
    <citation type="submission" date="2023-06" db="EMBL/GenBank/DDBJ databases">
        <title>A Treasure from Seagulls: Isolation and Description of Aciduricobacillus qingdaonensis gen. nov., sp. nov., a Rare Obligately Uric Acid-utilizing Member in the Family Bacillaceae.</title>
        <authorList>
            <person name="Liu W."/>
            <person name="Wang B."/>
        </authorList>
    </citation>
    <scope>NUCLEOTIDE SEQUENCE</scope>
    <source>
        <strain evidence="3">44XB</strain>
    </source>
</reference>
<accession>A0ABY9KYP1</accession>